<evidence type="ECO:0000313" key="3">
    <source>
        <dbReference type="EMBL" id="MBP2048437.1"/>
    </source>
</evidence>
<dbReference type="AlphaFoldDB" id="A0A1B1ATR6"/>
<accession>A0A1B1ATR6</accession>
<protein>
    <submittedName>
        <fullName evidence="2">Uncharacterized protein</fullName>
    </submittedName>
</protein>
<evidence type="ECO:0000256" key="1">
    <source>
        <dbReference type="SAM" id="MobiDB-lite"/>
    </source>
</evidence>
<organism evidence="2 4">
    <name type="scientific">Streptomyces griseochromogenes</name>
    <dbReference type="NCBI Taxonomy" id="68214"/>
    <lineage>
        <taxon>Bacteria</taxon>
        <taxon>Bacillati</taxon>
        <taxon>Actinomycetota</taxon>
        <taxon>Actinomycetes</taxon>
        <taxon>Kitasatosporales</taxon>
        <taxon>Streptomycetaceae</taxon>
        <taxon>Streptomyces</taxon>
    </lineage>
</organism>
<proteinExistence type="predicted"/>
<evidence type="ECO:0000313" key="4">
    <source>
        <dbReference type="Proteomes" id="UP000092659"/>
    </source>
</evidence>
<dbReference type="EMBL" id="CP016279">
    <property type="protein sequence ID" value="ANP49968.1"/>
    <property type="molecule type" value="Genomic_DNA"/>
</dbReference>
<reference evidence="2 4" key="1">
    <citation type="submission" date="2016-06" db="EMBL/GenBank/DDBJ databases">
        <title>Complete genome sequence of Streptomyces griseochromogenes ATCC 14511, the Blasticidin S producer.</title>
        <authorList>
            <person name="Wu L."/>
        </authorList>
    </citation>
    <scope>NUCLEOTIDE SEQUENCE [LARGE SCALE GENOMIC DNA]</scope>
    <source>
        <strain evidence="2 4">ATCC 14511</strain>
    </source>
</reference>
<dbReference type="EMBL" id="JAGGLP010000002">
    <property type="protein sequence ID" value="MBP2048437.1"/>
    <property type="molecule type" value="Genomic_DNA"/>
</dbReference>
<dbReference type="KEGG" id="sgs:AVL59_10425"/>
<dbReference type="STRING" id="68214.AVL59_10425"/>
<name>A0A1B1ATR6_9ACTN</name>
<keyword evidence="5" id="KW-1185">Reference proteome</keyword>
<dbReference type="Proteomes" id="UP000092659">
    <property type="component" value="Chromosome"/>
</dbReference>
<dbReference type="OrthoDB" id="3375452at2"/>
<evidence type="ECO:0000313" key="2">
    <source>
        <dbReference type="EMBL" id="ANP49968.1"/>
    </source>
</evidence>
<reference evidence="3 5" key="2">
    <citation type="submission" date="2021-03" db="EMBL/GenBank/DDBJ databases">
        <title>Genomic Encyclopedia of Type Strains, Phase IV (KMG-IV): sequencing the most valuable type-strain genomes for metagenomic binning, comparative biology and taxonomic classification.</title>
        <authorList>
            <person name="Goeker M."/>
        </authorList>
    </citation>
    <scope>NUCLEOTIDE SEQUENCE [LARGE SCALE GENOMIC DNA]</scope>
    <source>
        <strain evidence="3 5">DSM 40499</strain>
    </source>
</reference>
<dbReference type="RefSeq" id="WP_067301917.1">
    <property type="nucleotide sequence ID" value="NZ_CP016279.1"/>
</dbReference>
<dbReference type="Proteomes" id="UP001519309">
    <property type="component" value="Unassembled WGS sequence"/>
</dbReference>
<evidence type="ECO:0000313" key="5">
    <source>
        <dbReference type="Proteomes" id="UP001519309"/>
    </source>
</evidence>
<sequence length="137" mass="14888">MEIAGRELPEGSWWDWEVIVQDGGQLRLAAGYDLTYHHGLELVFVAPYFVSCPTGFQDPVFREPTAEETARLVRMLGERPPLVVAFETDAGGRDPVSCLVAAERLDILPGLVPRQPPAGAEAAPGARDWPGPPLPTD</sequence>
<gene>
    <name evidence="2" type="ORF">AVL59_10425</name>
    <name evidence="3" type="ORF">J2Z21_001361</name>
</gene>
<feature type="compositionally biased region" description="Low complexity" evidence="1">
    <location>
        <begin position="117"/>
        <end position="126"/>
    </location>
</feature>
<feature type="region of interest" description="Disordered" evidence="1">
    <location>
        <begin position="113"/>
        <end position="137"/>
    </location>
</feature>